<dbReference type="Pfam" id="PF03374">
    <property type="entry name" value="ANT"/>
    <property type="match status" value="1"/>
</dbReference>
<accession>A0A4S8P6R8</accession>
<feature type="domain" description="Antirepressor protein C-terminal" evidence="2">
    <location>
        <begin position="144"/>
        <end position="255"/>
    </location>
</feature>
<gene>
    <name evidence="3" type="ORF">E9998_19765</name>
</gene>
<organism evidence="3 4">
    <name type="scientific">Glycomyces paridis</name>
    <dbReference type="NCBI Taxonomy" id="2126555"/>
    <lineage>
        <taxon>Bacteria</taxon>
        <taxon>Bacillati</taxon>
        <taxon>Actinomycetota</taxon>
        <taxon>Actinomycetes</taxon>
        <taxon>Glycomycetales</taxon>
        <taxon>Glycomycetaceae</taxon>
        <taxon>Glycomyces</taxon>
    </lineage>
</organism>
<dbReference type="RefSeq" id="WP_136531421.1">
    <property type="nucleotide sequence ID" value="NZ_STGX01000016.1"/>
</dbReference>
<name>A0A4S8P6R8_9ACTN</name>
<dbReference type="GO" id="GO:0003677">
    <property type="term" value="F:DNA binding"/>
    <property type="evidence" value="ECO:0007669"/>
    <property type="project" value="InterPro"/>
</dbReference>
<reference evidence="3 4" key="1">
    <citation type="journal article" date="2018" name="Int. J. Syst. Evol. Microbiol.">
        <title>Glycomyces paridis sp. nov., isolated from the medicinal plant Paris polyphylla.</title>
        <authorList>
            <person name="Fang X.M."/>
            <person name="Bai J.L."/>
            <person name="Su J."/>
            <person name="Zhao L.L."/>
            <person name="Liu H.Y."/>
            <person name="Ma B.P."/>
            <person name="Zhang Y.Q."/>
            <person name="Yu L.Y."/>
        </authorList>
    </citation>
    <scope>NUCLEOTIDE SEQUENCE [LARGE SCALE GENOMIC DNA]</scope>
    <source>
        <strain evidence="3 4">CPCC 204357</strain>
    </source>
</reference>
<proteinExistence type="predicted"/>
<dbReference type="AlphaFoldDB" id="A0A4S8P6R8"/>
<protein>
    <recommendedName>
        <fullName evidence="2">Antirepressor protein C-terminal domain-containing protein</fullName>
    </recommendedName>
</protein>
<dbReference type="OrthoDB" id="9812611at2"/>
<evidence type="ECO:0000313" key="4">
    <source>
        <dbReference type="Proteomes" id="UP000305792"/>
    </source>
</evidence>
<feature type="region of interest" description="Disordered" evidence="1">
    <location>
        <begin position="224"/>
        <end position="246"/>
    </location>
</feature>
<evidence type="ECO:0000256" key="1">
    <source>
        <dbReference type="SAM" id="MobiDB-lite"/>
    </source>
</evidence>
<comment type="caution">
    <text evidence="3">The sequence shown here is derived from an EMBL/GenBank/DDBJ whole genome shotgun (WGS) entry which is preliminary data.</text>
</comment>
<sequence length="273" mass="30044">MLPEMIGGLSPFDQIARTDDAGEHWTGRELMPVMGYDSWQRFEDVIERAKASSDAAGHNTDKAFVQVSQLSGAGNLGDQRKRDYRLTRFAAYLVAMNGDPRKPQIAAAQTYFAVKTREAEVSQAHQLPTSFADALELAARQARALEAAAPMVEQAKHHRAADGLLSVPDFANELKAWAKQHHGVKVLHQEVWDFLGELGLIIRGDTIRHNHPTADAVDRDLARRKTTTVTHASGRTSKEVSPRLTPAGEGYAWDRAVKRIESTGSLSRKAVTA</sequence>
<evidence type="ECO:0000259" key="2">
    <source>
        <dbReference type="Pfam" id="PF03374"/>
    </source>
</evidence>
<dbReference type="InterPro" id="IPR005039">
    <property type="entry name" value="Ant_C"/>
</dbReference>
<evidence type="ECO:0000313" key="3">
    <source>
        <dbReference type="EMBL" id="THV25973.1"/>
    </source>
</evidence>
<dbReference type="EMBL" id="STGX01000016">
    <property type="protein sequence ID" value="THV25973.1"/>
    <property type="molecule type" value="Genomic_DNA"/>
</dbReference>
<keyword evidence="4" id="KW-1185">Reference proteome</keyword>
<dbReference type="Proteomes" id="UP000305792">
    <property type="component" value="Unassembled WGS sequence"/>
</dbReference>